<dbReference type="CDD" id="cd07389">
    <property type="entry name" value="MPP_PhoD"/>
    <property type="match status" value="1"/>
</dbReference>
<organism evidence="4 5">
    <name type="scientific">Halopseudomonas oceani</name>
    <dbReference type="NCBI Taxonomy" id="1708783"/>
    <lineage>
        <taxon>Bacteria</taxon>
        <taxon>Pseudomonadati</taxon>
        <taxon>Pseudomonadota</taxon>
        <taxon>Gammaproteobacteria</taxon>
        <taxon>Pseudomonadales</taxon>
        <taxon>Pseudomonadaceae</taxon>
        <taxon>Halopseudomonas</taxon>
    </lineage>
</organism>
<dbReference type="InterPro" id="IPR052900">
    <property type="entry name" value="Phospholipid_Metab_Enz"/>
</dbReference>
<evidence type="ECO:0000256" key="1">
    <source>
        <dbReference type="ARBA" id="ARBA00022729"/>
    </source>
</evidence>
<proteinExistence type="predicted"/>
<dbReference type="RefSeq" id="WP_104738404.1">
    <property type="nucleotide sequence ID" value="NZ_BMHR01000005.1"/>
</dbReference>
<feature type="domain" description="PhoD-like phosphatase metallophosphatase" evidence="2">
    <location>
        <begin position="147"/>
        <end position="544"/>
    </location>
</feature>
<sequence length="581" mass="62824">MSGLNRRDFLRASALAVGTIVVSSGLQGCLSSSSSDDAARELSFNHGVASGDPLADRVIIWTRVTPLDGRSADISVGWEIATDAAFTDLVHSGTATTGAARDYTLKVDAQNLLPGTTYYYRFKAAEVISPVGRMKTLPAGSIDQVRFAVMSCSNYPAGYFHVYAAAAAEADVDAVIHLGDYIYEYGNGGYATQDAAALGRLLPENNAGELLSLTDYRRRYALYRTDTDLQSLHAAAPFIAVWDDHEVANDTWRNGAENHNDGEGDFTARKLAALQAYFEWMPVRPASADDEETIYRRFDFGDLVSLHMLDTRIIGRDQQLDYANYIGAGGFDATAFAADVSDSNRTLLGQTQLDWLQTQLATSTAIWQVLGQQILMGRMLLPAEMLTALQNPGSGDLTTLLTELVTIKLRQQGGDPTLTAAEIARIETVIPYNLDAWDGYAYEREVLLGTARGLNQNLVVLAGDTHNAWANNLATLSGDAVGVEFATASVSSPGLEEYLGLSDAEVPAAEQAIITLVDGLDYLNANQRGYLMVTFTANDAVADWRFVDTIKAPTWSLDTTRAKSLRTLPGAANRVLVPVIS</sequence>
<dbReference type="PANTHER" id="PTHR43606">
    <property type="entry name" value="PHOSPHATASE, PUTATIVE (AFU_ORTHOLOGUE AFUA_6G08710)-RELATED"/>
    <property type="match status" value="1"/>
</dbReference>
<dbReference type="Pfam" id="PF09423">
    <property type="entry name" value="PhoD"/>
    <property type="match status" value="1"/>
</dbReference>
<dbReference type="SUPFAM" id="SSF56300">
    <property type="entry name" value="Metallo-dependent phosphatases"/>
    <property type="match status" value="1"/>
</dbReference>
<evidence type="ECO:0000313" key="4">
    <source>
        <dbReference type="EMBL" id="POB03465.1"/>
    </source>
</evidence>
<dbReference type="Gene3D" id="3.60.21.70">
    <property type="entry name" value="PhoD-like phosphatase"/>
    <property type="match status" value="1"/>
</dbReference>
<dbReference type="InterPro" id="IPR019546">
    <property type="entry name" value="TAT_signal_bac_arc"/>
</dbReference>
<dbReference type="Proteomes" id="UP000243451">
    <property type="component" value="Unassembled WGS sequence"/>
</dbReference>
<dbReference type="OrthoDB" id="327733at2"/>
<dbReference type="PROSITE" id="PS51257">
    <property type="entry name" value="PROKAR_LIPOPROTEIN"/>
    <property type="match status" value="1"/>
</dbReference>
<evidence type="ECO:0000259" key="2">
    <source>
        <dbReference type="Pfam" id="PF09423"/>
    </source>
</evidence>
<dbReference type="PANTHER" id="PTHR43606:SF2">
    <property type="entry name" value="ALKALINE PHOSPHATASE FAMILY PROTEIN (AFU_ORTHOLOGUE AFUA_5G03860)"/>
    <property type="match status" value="1"/>
</dbReference>
<evidence type="ECO:0000313" key="5">
    <source>
        <dbReference type="Proteomes" id="UP000243451"/>
    </source>
</evidence>
<dbReference type="NCBIfam" id="TIGR01409">
    <property type="entry name" value="TAT_signal_seq"/>
    <property type="match status" value="1"/>
</dbReference>
<dbReference type="InterPro" id="IPR018946">
    <property type="entry name" value="PhoD-like_MPP"/>
</dbReference>
<accession>A0A2P4EV90</accession>
<dbReference type="Gene3D" id="2.60.40.380">
    <property type="entry name" value="Purple acid phosphatase-like, N-terminal"/>
    <property type="match status" value="1"/>
</dbReference>
<comment type="caution">
    <text evidence="4">The sequence shown here is derived from an EMBL/GenBank/DDBJ whole genome shotgun (WGS) entry which is preliminary data.</text>
</comment>
<keyword evidence="1" id="KW-0732">Signal</keyword>
<dbReference type="InterPro" id="IPR006311">
    <property type="entry name" value="TAT_signal"/>
</dbReference>
<reference evidence="4 5" key="1">
    <citation type="submission" date="2018-01" db="EMBL/GenBank/DDBJ databases">
        <title>Draft genome of the type strain Pseudomonas oceani DSM 100277 isolated from the deep water in Okinawa trough, northwestern Pacific Ocean.</title>
        <authorList>
            <person name="Gomila M."/>
            <person name="Mulet M."/>
            <person name="Garcia-Valdes E."/>
            <person name="Lalucat J."/>
        </authorList>
    </citation>
    <scope>NUCLEOTIDE SEQUENCE [LARGE SCALE GENOMIC DNA]</scope>
    <source>
        <strain evidence="4 5">DSM 100277</strain>
    </source>
</reference>
<feature type="domain" description="Phospholipase D N-terminal" evidence="3">
    <location>
        <begin position="46"/>
        <end position="136"/>
    </location>
</feature>
<dbReference type="PROSITE" id="PS51318">
    <property type="entry name" value="TAT"/>
    <property type="match status" value="1"/>
</dbReference>
<keyword evidence="5" id="KW-1185">Reference proteome</keyword>
<dbReference type="Pfam" id="PF16655">
    <property type="entry name" value="PhoD_N"/>
    <property type="match status" value="1"/>
</dbReference>
<dbReference type="InterPro" id="IPR038607">
    <property type="entry name" value="PhoD-like_sf"/>
</dbReference>
<dbReference type="EMBL" id="PPSK01000008">
    <property type="protein sequence ID" value="POB03465.1"/>
    <property type="molecule type" value="Genomic_DNA"/>
</dbReference>
<dbReference type="InterPro" id="IPR029052">
    <property type="entry name" value="Metallo-depent_PP-like"/>
</dbReference>
<evidence type="ECO:0000259" key="3">
    <source>
        <dbReference type="Pfam" id="PF16655"/>
    </source>
</evidence>
<dbReference type="InterPro" id="IPR032093">
    <property type="entry name" value="PhoD_N"/>
</dbReference>
<gene>
    <name evidence="4" type="ORF">C1949_10345</name>
</gene>
<protein>
    <submittedName>
        <fullName evidence="4">Alkaline phosphatase</fullName>
    </submittedName>
</protein>
<dbReference type="AlphaFoldDB" id="A0A2P4EV90"/>
<name>A0A2P4EV90_9GAMM</name>